<evidence type="ECO:0000313" key="9">
    <source>
        <dbReference type="Proteomes" id="UP000681967"/>
    </source>
</evidence>
<reference evidence="7" key="1">
    <citation type="submission" date="2021-02" db="EMBL/GenBank/DDBJ databases">
        <authorList>
            <person name="Nowell W R."/>
        </authorList>
    </citation>
    <scope>NUCLEOTIDE SEQUENCE</scope>
</reference>
<dbReference type="SUPFAM" id="SSF53067">
    <property type="entry name" value="Actin-like ATPase domain"/>
    <property type="match status" value="1"/>
</dbReference>
<feature type="non-terminal residue" evidence="7">
    <location>
        <position position="1"/>
    </location>
</feature>
<evidence type="ECO:0000256" key="2">
    <source>
        <dbReference type="ARBA" id="ARBA00004245"/>
    </source>
</evidence>
<keyword evidence="3" id="KW-0963">Cytoplasm</keyword>
<dbReference type="Gene3D" id="3.30.420.40">
    <property type="match status" value="1"/>
</dbReference>
<comment type="subcellular location">
    <subcellularLocation>
        <location evidence="2">Cytoplasm</location>
        <location evidence="2">Cytoskeleton</location>
    </subcellularLocation>
</comment>
<dbReference type="AlphaFoldDB" id="A0A8S2WUH8"/>
<protein>
    <recommendedName>
        <fullName evidence="10">Beta-actin</fullName>
    </recommendedName>
</protein>
<dbReference type="EMBL" id="CAJOBH010141591">
    <property type="protein sequence ID" value="CAF4808043.1"/>
    <property type="molecule type" value="Genomic_DNA"/>
</dbReference>
<accession>A0A8S2WUH8</accession>
<comment type="caution">
    <text evidence="7">The sequence shown here is derived from an EMBL/GenBank/DDBJ whole genome shotgun (WGS) entry which is preliminary data.</text>
</comment>
<dbReference type="EMBL" id="CAJOBH010069218">
    <property type="protein sequence ID" value="CAF4463756.1"/>
    <property type="molecule type" value="Genomic_DNA"/>
</dbReference>
<evidence type="ECO:0000256" key="6">
    <source>
        <dbReference type="ARBA" id="ARBA00023212"/>
    </source>
</evidence>
<evidence type="ECO:0000313" key="7">
    <source>
        <dbReference type="EMBL" id="CAF4463756.1"/>
    </source>
</evidence>
<dbReference type="FunFam" id="3.30.420.40:FF:000205">
    <property type="entry name" value="Actin, alpha skeletal muscle"/>
    <property type="match status" value="1"/>
</dbReference>
<dbReference type="GO" id="GO:0005524">
    <property type="term" value="F:ATP binding"/>
    <property type="evidence" value="ECO:0007669"/>
    <property type="project" value="UniProtKB-KW"/>
</dbReference>
<dbReference type="Proteomes" id="UP000681967">
    <property type="component" value="Unassembled WGS sequence"/>
</dbReference>
<proteinExistence type="predicted"/>
<organism evidence="7 9">
    <name type="scientific">Rotaria magnacalcarata</name>
    <dbReference type="NCBI Taxonomy" id="392030"/>
    <lineage>
        <taxon>Eukaryota</taxon>
        <taxon>Metazoa</taxon>
        <taxon>Spiralia</taxon>
        <taxon>Gnathifera</taxon>
        <taxon>Rotifera</taxon>
        <taxon>Eurotatoria</taxon>
        <taxon>Bdelloidea</taxon>
        <taxon>Philodinida</taxon>
        <taxon>Philodinidae</taxon>
        <taxon>Rotaria</taxon>
    </lineage>
</organism>
<evidence type="ECO:0000313" key="8">
    <source>
        <dbReference type="EMBL" id="CAF4808043.1"/>
    </source>
</evidence>
<keyword evidence="6" id="KW-0206">Cytoskeleton</keyword>
<evidence type="ECO:0000256" key="1">
    <source>
        <dbReference type="ARBA" id="ARBA00003520"/>
    </source>
</evidence>
<dbReference type="GO" id="GO:0005856">
    <property type="term" value="C:cytoskeleton"/>
    <property type="evidence" value="ECO:0007669"/>
    <property type="project" value="UniProtKB-SubCell"/>
</dbReference>
<keyword evidence="5" id="KW-0067">ATP-binding</keyword>
<evidence type="ECO:0000256" key="3">
    <source>
        <dbReference type="ARBA" id="ARBA00022490"/>
    </source>
</evidence>
<name>A0A8S2WUH8_9BILA</name>
<dbReference type="PANTHER" id="PTHR11937">
    <property type="entry name" value="ACTIN"/>
    <property type="match status" value="1"/>
</dbReference>
<dbReference type="InterPro" id="IPR043129">
    <property type="entry name" value="ATPase_NBD"/>
</dbReference>
<dbReference type="InterPro" id="IPR004000">
    <property type="entry name" value="Actin"/>
</dbReference>
<evidence type="ECO:0000256" key="4">
    <source>
        <dbReference type="ARBA" id="ARBA00022741"/>
    </source>
</evidence>
<gene>
    <name evidence="7" type="ORF">BYL167_LOCUS34326</name>
    <name evidence="8" type="ORF">BYL167_LOCUS48442</name>
</gene>
<evidence type="ECO:0008006" key="10">
    <source>
        <dbReference type="Google" id="ProtNLM"/>
    </source>
</evidence>
<comment type="function">
    <text evidence="1">Actins are highly conserved proteins that are involved in various types of cell motility and are ubiquitously expressed in all eukaryotic cells.</text>
</comment>
<dbReference type="Pfam" id="PF00022">
    <property type="entry name" value="Actin"/>
    <property type="match status" value="1"/>
</dbReference>
<keyword evidence="4" id="KW-0547">Nucleotide-binding</keyword>
<sequence length="47" mass="5223">MEVAGIHETTFNSIMKCDIDIRKDLYANTVLSGGTSMYPGIADRMQK</sequence>
<evidence type="ECO:0000256" key="5">
    <source>
        <dbReference type="ARBA" id="ARBA00022840"/>
    </source>
</evidence>